<evidence type="ECO:0000256" key="3">
    <source>
        <dbReference type="ARBA" id="ARBA00023163"/>
    </source>
</evidence>
<name>A0A4R1J853_9GAMM</name>
<evidence type="ECO:0000256" key="2">
    <source>
        <dbReference type="ARBA" id="ARBA00023125"/>
    </source>
</evidence>
<organism evidence="5 6">
    <name type="scientific">Celerinatantimonas diazotrophica</name>
    <dbReference type="NCBI Taxonomy" id="412034"/>
    <lineage>
        <taxon>Bacteria</taxon>
        <taxon>Pseudomonadati</taxon>
        <taxon>Pseudomonadota</taxon>
        <taxon>Gammaproteobacteria</taxon>
        <taxon>Celerinatantimonadaceae</taxon>
        <taxon>Celerinatantimonas</taxon>
    </lineage>
</organism>
<dbReference type="SUPFAM" id="SSF46785">
    <property type="entry name" value="Winged helix' DNA-binding domain"/>
    <property type="match status" value="1"/>
</dbReference>
<feature type="domain" description="HTH marR-type" evidence="4">
    <location>
        <begin position="6"/>
        <end position="136"/>
    </location>
</feature>
<dbReference type="PANTHER" id="PTHR42756:SF1">
    <property type="entry name" value="TRANSCRIPTIONAL REPRESSOR OF EMRAB OPERON"/>
    <property type="match status" value="1"/>
</dbReference>
<comment type="caution">
    <text evidence="5">The sequence shown here is derived from an EMBL/GenBank/DDBJ whole genome shotgun (WGS) entry which is preliminary data.</text>
</comment>
<dbReference type="InterPro" id="IPR036390">
    <property type="entry name" value="WH_DNA-bd_sf"/>
</dbReference>
<dbReference type="Pfam" id="PF01047">
    <property type="entry name" value="MarR"/>
    <property type="match status" value="1"/>
</dbReference>
<dbReference type="InterPro" id="IPR036388">
    <property type="entry name" value="WH-like_DNA-bd_sf"/>
</dbReference>
<dbReference type="AlphaFoldDB" id="A0A4R1J853"/>
<keyword evidence="6" id="KW-1185">Reference proteome</keyword>
<sequence>MSKPVSQEIFHLMRKVFQMHTATWQKEMPDVTKPQAAVLRTLQECPGIEQVELMSAAVSSKATLAEMLRRLEQRELVYRQLDPEDRRRRFVFLTEQGQQLVNELEPKWEYVDQLFLQQLSQSDQAQLSTLLTKLIHREGR</sequence>
<dbReference type="InterPro" id="IPR000835">
    <property type="entry name" value="HTH_MarR-typ"/>
</dbReference>
<keyword evidence="1" id="KW-0805">Transcription regulation</keyword>
<keyword evidence="2" id="KW-0238">DNA-binding</keyword>
<dbReference type="GO" id="GO:0003700">
    <property type="term" value="F:DNA-binding transcription factor activity"/>
    <property type="evidence" value="ECO:0007669"/>
    <property type="project" value="InterPro"/>
</dbReference>
<evidence type="ECO:0000256" key="1">
    <source>
        <dbReference type="ARBA" id="ARBA00023015"/>
    </source>
</evidence>
<dbReference type="GO" id="GO:0003677">
    <property type="term" value="F:DNA binding"/>
    <property type="evidence" value="ECO:0007669"/>
    <property type="project" value="UniProtKB-KW"/>
</dbReference>
<dbReference type="PROSITE" id="PS01117">
    <property type="entry name" value="HTH_MARR_1"/>
    <property type="match status" value="1"/>
</dbReference>
<dbReference type="RefSeq" id="WP_131914051.1">
    <property type="nucleotide sequence ID" value="NZ_OU594967.1"/>
</dbReference>
<dbReference type="InterPro" id="IPR023187">
    <property type="entry name" value="Tscrpt_reg_MarR-type_CS"/>
</dbReference>
<reference evidence="5 6" key="1">
    <citation type="submission" date="2019-03" db="EMBL/GenBank/DDBJ databases">
        <title>Genomic Encyclopedia of Type Strains, Phase IV (KMG-IV): sequencing the most valuable type-strain genomes for metagenomic binning, comparative biology and taxonomic classification.</title>
        <authorList>
            <person name="Goeker M."/>
        </authorList>
    </citation>
    <scope>NUCLEOTIDE SEQUENCE [LARGE SCALE GENOMIC DNA]</scope>
    <source>
        <strain evidence="5 6">DSM 18577</strain>
    </source>
</reference>
<evidence type="ECO:0000313" key="5">
    <source>
        <dbReference type="EMBL" id="TCK46722.1"/>
    </source>
</evidence>
<gene>
    <name evidence="5" type="ORF">EV690_3308</name>
</gene>
<dbReference type="PRINTS" id="PR00598">
    <property type="entry name" value="HTHMARR"/>
</dbReference>
<dbReference type="PANTHER" id="PTHR42756">
    <property type="entry name" value="TRANSCRIPTIONAL REGULATOR, MARR"/>
    <property type="match status" value="1"/>
</dbReference>
<keyword evidence="3" id="KW-0804">Transcription</keyword>
<dbReference type="Gene3D" id="1.10.10.10">
    <property type="entry name" value="Winged helix-like DNA-binding domain superfamily/Winged helix DNA-binding domain"/>
    <property type="match status" value="1"/>
</dbReference>
<dbReference type="Proteomes" id="UP000295565">
    <property type="component" value="Unassembled WGS sequence"/>
</dbReference>
<dbReference type="SMART" id="SM00347">
    <property type="entry name" value="HTH_MARR"/>
    <property type="match status" value="1"/>
</dbReference>
<accession>A0A4R1J853</accession>
<protein>
    <submittedName>
        <fullName evidence="5">MarR family transcriptional regulator</fullName>
    </submittedName>
</protein>
<dbReference type="PROSITE" id="PS50995">
    <property type="entry name" value="HTH_MARR_2"/>
    <property type="match status" value="1"/>
</dbReference>
<proteinExistence type="predicted"/>
<dbReference type="OrthoDB" id="8635520at2"/>
<evidence type="ECO:0000313" key="6">
    <source>
        <dbReference type="Proteomes" id="UP000295565"/>
    </source>
</evidence>
<dbReference type="EMBL" id="SMGD01000017">
    <property type="protein sequence ID" value="TCK46722.1"/>
    <property type="molecule type" value="Genomic_DNA"/>
</dbReference>
<evidence type="ECO:0000259" key="4">
    <source>
        <dbReference type="PROSITE" id="PS50995"/>
    </source>
</evidence>